<dbReference type="FunFam" id="1.10.510.10:FF:000029">
    <property type="entry name" value="Homeodomain-interacting protein kinase 2 isoform 1"/>
    <property type="match status" value="1"/>
</dbReference>
<dbReference type="Gene3D" id="1.10.510.10">
    <property type="entry name" value="Transferase(Phosphotransferase) domain 1"/>
    <property type="match status" value="1"/>
</dbReference>
<dbReference type="PROSITE" id="PS00108">
    <property type="entry name" value="PROTEIN_KINASE_ST"/>
    <property type="match status" value="1"/>
</dbReference>
<feature type="compositionally biased region" description="Polar residues" evidence="18">
    <location>
        <begin position="814"/>
        <end position="833"/>
    </location>
</feature>
<evidence type="ECO:0000256" key="13">
    <source>
        <dbReference type="ARBA" id="ARBA00023242"/>
    </source>
</evidence>
<dbReference type="InterPro" id="IPR050494">
    <property type="entry name" value="Ser_Thr_dual-spec_kinase"/>
</dbReference>
<dbReference type="SMART" id="SM00220">
    <property type="entry name" value="S_TKc"/>
    <property type="match status" value="1"/>
</dbReference>
<feature type="region of interest" description="Disordered" evidence="18">
    <location>
        <begin position="1"/>
        <end position="145"/>
    </location>
</feature>
<evidence type="ECO:0000256" key="6">
    <source>
        <dbReference type="ARBA" id="ARBA00022679"/>
    </source>
</evidence>
<feature type="compositionally biased region" description="Polar residues" evidence="18">
    <location>
        <begin position="780"/>
        <end position="795"/>
    </location>
</feature>
<accession>A0A3Q3XBK9</accession>
<dbReference type="SUPFAM" id="SSF56112">
    <property type="entry name" value="Protein kinase-like (PK-like)"/>
    <property type="match status" value="1"/>
</dbReference>
<keyword evidence="11" id="KW-0805">Transcription regulation</keyword>
<evidence type="ECO:0000256" key="5">
    <source>
        <dbReference type="ARBA" id="ARBA00022553"/>
    </source>
</evidence>
<feature type="compositionally biased region" description="Low complexity" evidence="18">
    <location>
        <begin position="94"/>
        <end position="103"/>
    </location>
</feature>
<feature type="compositionally biased region" description="Basic and acidic residues" evidence="18">
    <location>
        <begin position="803"/>
        <end position="813"/>
    </location>
</feature>
<evidence type="ECO:0000256" key="16">
    <source>
        <dbReference type="ARBA" id="ARBA00061380"/>
    </source>
</evidence>
<evidence type="ECO:0000256" key="9">
    <source>
        <dbReference type="ARBA" id="ARBA00022840"/>
    </source>
</evidence>
<keyword evidence="7 17" id="KW-0547">Nucleotide-binding</keyword>
<protein>
    <recommendedName>
        <fullName evidence="2">non-specific serine/threonine protein kinase</fullName>
        <ecNumber evidence="2">2.7.11.1</ecNumber>
    </recommendedName>
</protein>
<dbReference type="PROSITE" id="PS50011">
    <property type="entry name" value="PROTEIN_KINASE_DOM"/>
    <property type="match status" value="1"/>
</dbReference>
<dbReference type="Gene3D" id="3.30.200.20">
    <property type="entry name" value="Phosphorylase Kinase, domain 1"/>
    <property type="match status" value="1"/>
</dbReference>
<evidence type="ECO:0000313" key="21">
    <source>
        <dbReference type="Proteomes" id="UP000261620"/>
    </source>
</evidence>
<keyword evidence="9 17" id="KW-0067">ATP-binding</keyword>
<evidence type="ECO:0000256" key="2">
    <source>
        <dbReference type="ARBA" id="ARBA00012513"/>
    </source>
</evidence>
<dbReference type="CDD" id="cd14211">
    <property type="entry name" value="STKc_HIPK"/>
    <property type="match status" value="1"/>
</dbReference>
<proteinExistence type="inferred from homology"/>
<feature type="compositionally biased region" description="Low complexity" evidence="18">
    <location>
        <begin position="914"/>
        <end position="926"/>
    </location>
</feature>
<dbReference type="OMA" id="GRHGNQY"/>
<dbReference type="FunFam" id="3.30.200.20:FF:000022">
    <property type="entry name" value="Homeodomain-interacting protein kinase 2 isoform 1"/>
    <property type="match status" value="1"/>
</dbReference>
<keyword evidence="4" id="KW-0723">Serine/threonine-protein kinase</keyword>
<dbReference type="Proteomes" id="UP000261620">
    <property type="component" value="Unplaced"/>
</dbReference>
<dbReference type="GO" id="GO:0005737">
    <property type="term" value="C:cytoplasm"/>
    <property type="evidence" value="ECO:0007669"/>
    <property type="project" value="UniProtKB-ARBA"/>
</dbReference>
<evidence type="ECO:0000256" key="12">
    <source>
        <dbReference type="ARBA" id="ARBA00023163"/>
    </source>
</evidence>
<dbReference type="GO" id="GO:0007224">
    <property type="term" value="P:smoothened signaling pathway"/>
    <property type="evidence" value="ECO:0007669"/>
    <property type="project" value="TreeGrafter"/>
</dbReference>
<comment type="catalytic activity">
    <reaction evidence="15">
        <text>L-seryl-[protein] + ATP = O-phospho-L-seryl-[protein] + ADP + H(+)</text>
        <dbReference type="Rhea" id="RHEA:17989"/>
        <dbReference type="Rhea" id="RHEA-COMP:9863"/>
        <dbReference type="Rhea" id="RHEA-COMP:11604"/>
        <dbReference type="ChEBI" id="CHEBI:15378"/>
        <dbReference type="ChEBI" id="CHEBI:29999"/>
        <dbReference type="ChEBI" id="CHEBI:30616"/>
        <dbReference type="ChEBI" id="CHEBI:83421"/>
        <dbReference type="ChEBI" id="CHEBI:456216"/>
        <dbReference type="EC" id="2.7.11.1"/>
    </reaction>
</comment>
<dbReference type="GO" id="GO:0016605">
    <property type="term" value="C:PML body"/>
    <property type="evidence" value="ECO:0007669"/>
    <property type="project" value="TreeGrafter"/>
</dbReference>
<feature type="compositionally biased region" description="Polar residues" evidence="18">
    <location>
        <begin position="33"/>
        <end position="68"/>
    </location>
</feature>
<dbReference type="Ensembl" id="ENSMMOT00000020124.1">
    <property type="protein sequence ID" value="ENSMMOP00000019791.1"/>
    <property type="gene ID" value="ENSMMOG00000015010.1"/>
</dbReference>
<dbReference type="Pfam" id="PF00069">
    <property type="entry name" value="Pkinase"/>
    <property type="match status" value="1"/>
</dbReference>
<feature type="compositionally biased region" description="Low complexity" evidence="18">
    <location>
        <begin position="133"/>
        <end position="144"/>
    </location>
</feature>
<keyword evidence="5" id="KW-0597">Phosphoprotein</keyword>
<evidence type="ECO:0000256" key="8">
    <source>
        <dbReference type="ARBA" id="ARBA00022777"/>
    </source>
</evidence>
<name>A0A3Q3XBK9_MOLML</name>
<dbReference type="PROSITE" id="PS00107">
    <property type="entry name" value="PROTEIN_KINASE_ATP"/>
    <property type="match status" value="1"/>
</dbReference>
<keyword evidence="6" id="KW-0808">Transferase</keyword>
<dbReference type="EC" id="2.7.11.1" evidence="2"/>
<organism evidence="20 21">
    <name type="scientific">Mola mola</name>
    <name type="common">Ocean sunfish</name>
    <name type="synonym">Tetraodon mola</name>
    <dbReference type="NCBI Taxonomy" id="94237"/>
    <lineage>
        <taxon>Eukaryota</taxon>
        <taxon>Metazoa</taxon>
        <taxon>Chordata</taxon>
        <taxon>Craniata</taxon>
        <taxon>Vertebrata</taxon>
        <taxon>Euteleostomi</taxon>
        <taxon>Actinopterygii</taxon>
        <taxon>Neopterygii</taxon>
        <taxon>Teleostei</taxon>
        <taxon>Neoteleostei</taxon>
        <taxon>Acanthomorphata</taxon>
        <taxon>Eupercaria</taxon>
        <taxon>Tetraodontiformes</taxon>
        <taxon>Molidae</taxon>
        <taxon>Mola</taxon>
    </lineage>
</organism>
<dbReference type="GO" id="GO:0004713">
    <property type="term" value="F:protein tyrosine kinase activity"/>
    <property type="evidence" value="ECO:0007669"/>
    <property type="project" value="TreeGrafter"/>
</dbReference>
<evidence type="ECO:0000256" key="17">
    <source>
        <dbReference type="PROSITE-ProRule" id="PRU10141"/>
    </source>
</evidence>
<dbReference type="InterPro" id="IPR000719">
    <property type="entry name" value="Prot_kinase_dom"/>
</dbReference>
<evidence type="ECO:0000256" key="10">
    <source>
        <dbReference type="ARBA" id="ARBA00022843"/>
    </source>
</evidence>
<dbReference type="PANTHER" id="PTHR24058">
    <property type="entry name" value="DUAL SPECIFICITY PROTEIN KINASE"/>
    <property type="match status" value="1"/>
</dbReference>
<feature type="compositionally biased region" description="Low complexity" evidence="18">
    <location>
        <begin position="879"/>
        <end position="896"/>
    </location>
</feature>
<keyword evidence="13" id="KW-0539">Nucleus</keyword>
<dbReference type="InterPro" id="IPR017441">
    <property type="entry name" value="Protein_kinase_ATP_BS"/>
</dbReference>
<evidence type="ECO:0000256" key="4">
    <source>
        <dbReference type="ARBA" id="ARBA00022527"/>
    </source>
</evidence>
<keyword evidence="8" id="KW-0418">Kinase</keyword>
<dbReference type="AlphaFoldDB" id="A0A3Q3XBK9"/>
<keyword evidence="10" id="KW-0832">Ubl conjugation</keyword>
<comment type="subcellular location">
    <subcellularLocation>
        <location evidence="1">Nucleus</location>
    </subcellularLocation>
</comment>
<feature type="region of interest" description="Disordered" evidence="18">
    <location>
        <begin position="872"/>
        <end position="947"/>
    </location>
</feature>
<dbReference type="InterPro" id="IPR008271">
    <property type="entry name" value="Ser/Thr_kinase_AS"/>
</dbReference>
<evidence type="ECO:0000259" key="19">
    <source>
        <dbReference type="PROSITE" id="PS50011"/>
    </source>
</evidence>
<dbReference type="GO" id="GO:0005524">
    <property type="term" value="F:ATP binding"/>
    <property type="evidence" value="ECO:0007669"/>
    <property type="project" value="UniProtKB-UniRule"/>
</dbReference>
<comment type="catalytic activity">
    <reaction evidence="14">
        <text>L-threonyl-[protein] + ATP = O-phospho-L-threonyl-[protein] + ADP + H(+)</text>
        <dbReference type="Rhea" id="RHEA:46608"/>
        <dbReference type="Rhea" id="RHEA-COMP:11060"/>
        <dbReference type="Rhea" id="RHEA-COMP:11605"/>
        <dbReference type="ChEBI" id="CHEBI:15378"/>
        <dbReference type="ChEBI" id="CHEBI:30013"/>
        <dbReference type="ChEBI" id="CHEBI:30616"/>
        <dbReference type="ChEBI" id="CHEBI:61977"/>
        <dbReference type="ChEBI" id="CHEBI:456216"/>
        <dbReference type="EC" id="2.7.11.1"/>
    </reaction>
</comment>
<evidence type="ECO:0000256" key="7">
    <source>
        <dbReference type="ARBA" id="ARBA00022741"/>
    </source>
</evidence>
<keyword evidence="3" id="KW-1017">Isopeptide bond</keyword>
<reference evidence="20" key="1">
    <citation type="submission" date="2025-08" db="UniProtKB">
        <authorList>
            <consortium name="Ensembl"/>
        </authorList>
    </citation>
    <scope>IDENTIFICATION</scope>
</reference>
<dbReference type="GO" id="GO:0042771">
    <property type="term" value="P:intrinsic apoptotic signaling pathway in response to DNA damage by p53 class mediator"/>
    <property type="evidence" value="ECO:0007669"/>
    <property type="project" value="TreeGrafter"/>
</dbReference>
<keyword evidence="12" id="KW-0804">Transcription</keyword>
<evidence type="ECO:0000256" key="18">
    <source>
        <dbReference type="SAM" id="MobiDB-lite"/>
    </source>
</evidence>
<feature type="domain" description="Protein kinase" evidence="19">
    <location>
        <begin position="164"/>
        <end position="491"/>
    </location>
</feature>
<sequence length="1017" mass="111189">MASQLQVFSSPSVSSSAYSRSKRLKVENPAWELSNQLGDNGYYEQSPSQGAAPSTSSSGFNPVYNSSLPPAAGSREQTVVRAADSTGSLRGPPSSSSSSSSSSRRIKDELSAPVVSNRIGGGGGTATAQSIAHSTSTTKSSNSHNEGDYQLVQHEILCSMSNSYEVLEFLGRGTFGQVAKCWKRGTNEIVAIKILKNHPSYARQGQIEVSILSRLSTENADEFNFVRSYECFQHKNHTCLVFEMLEQNLYDFLKHSKFSPLLLKCIRPVLQQVATALMKLKSLGLIHADLKPENIMLVDPLRQPYRVKVIDFGSASHVSKAVCSTYLQSRYYRAPEIILGLPFCEAIDMWSLGCVIAELFLGWPLYPGASEYDQIRYISQTQGLPAEYLLSAGTKTSRFFNRGPDSSYPLWRLKTPAEHEAEMGIKSKEARKYIFNCLDDMMQVNMTSLEGTDILAEKADRREFIDLLKKMLTLDSDKRITPLKTLSHPFVTMTHLLHFPHSSHVKSCFQNMDICKRRGSAFENGKNLFGSNSTPSAATNLTVTFSSQLNQHSQMASTGGQSLSLSSNVPLLNYQPGLYQQATINIPGLAQQGVPLQTRPTQLCTQTEPFQQTLIVCPPTIQGLQPSNKASGYPVRMDSSVPLVPQNQSSQSLHIQPSMLAQASLDPLLLSSLYASVAGMPPLDSVRLPVGCRGESLGSFLDQNASMLQGWPAGTQQILIPSTWQQMPGMAIHNPGQAVVPDSPMGAPVTDSQQASGWRGRHGSQYDGIGQQDSGVGRHTASQNHNSGAVHSRAQQAKRSKGRHAESRTRSDTHIMNTSTFTGDQSQPIVISDTPSPAVSIITIHSDSEDEDDRKFPPACQRTNVISCVTVHDSHDSDSSTSSPLSPKTTSQPTKSMAIIMPSVKSQPAESTEQASSKKGSAQQSSRPGDAATDRHQRAASSRSQPLNLSQVTAVGCRRCLSPAVKTNTGPSCSRFQFKLHEWLVTGGHRLHRPSKPRLVMNIHRVSWEMMGKRFKR</sequence>
<feature type="binding site" evidence="17">
    <location>
        <position position="193"/>
    </location>
    <ligand>
        <name>ATP</name>
        <dbReference type="ChEBI" id="CHEBI:30616"/>
    </ligand>
</feature>
<evidence type="ECO:0000256" key="14">
    <source>
        <dbReference type="ARBA" id="ARBA00047899"/>
    </source>
</evidence>
<feature type="region of interest" description="Disordered" evidence="18">
    <location>
        <begin position="737"/>
        <end position="833"/>
    </location>
</feature>
<keyword evidence="21" id="KW-1185">Reference proteome</keyword>
<evidence type="ECO:0000256" key="3">
    <source>
        <dbReference type="ARBA" id="ARBA00022499"/>
    </source>
</evidence>
<comment type="similarity">
    <text evidence="16">Belongs to the protein kinase superfamily. CMGC Ser/Thr protein kinase family. HIPK subfamily.</text>
</comment>
<dbReference type="STRING" id="94237.ENSMMOP00000019791"/>
<reference evidence="20" key="2">
    <citation type="submission" date="2025-09" db="UniProtKB">
        <authorList>
            <consortium name="Ensembl"/>
        </authorList>
    </citation>
    <scope>IDENTIFICATION</scope>
</reference>
<feature type="compositionally biased region" description="Low complexity" evidence="18">
    <location>
        <begin position="9"/>
        <end position="19"/>
    </location>
</feature>
<evidence type="ECO:0000256" key="15">
    <source>
        <dbReference type="ARBA" id="ARBA00048679"/>
    </source>
</evidence>
<evidence type="ECO:0000256" key="11">
    <source>
        <dbReference type="ARBA" id="ARBA00023015"/>
    </source>
</evidence>
<evidence type="ECO:0000313" key="20">
    <source>
        <dbReference type="Ensembl" id="ENSMMOP00000019791.1"/>
    </source>
</evidence>
<feature type="compositionally biased region" description="Polar residues" evidence="18">
    <location>
        <begin position="904"/>
        <end position="913"/>
    </location>
</feature>
<evidence type="ECO:0000256" key="1">
    <source>
        <dbReference type="ARBA" id="ARBA00004123"/>
    </source>
</evidence>
<dbReference type="InterPro" id="IPR011009">
    <property type="entry name" value="Kinase-like_dom_sf"/>
</dbReference>
<dbReference type="GO" id="GO:0004674">
    <property type="term" value="F:protein serine/threonine kinase activity"/>
    <property type="evidence" value="ECO:0007669"/>
    <property type="project" value="UniProtKB-KW"/>
</dbReference>
<dbReference type="PANTHER" id="PTHR24058:SF43">
    <property type="entry name" value="HOMEODOMAIN-INTERACTING PROTEIN KINASE 1"/>
    <property type="match status" value="1"/>
</dbReference>